<protein>
    <submittedName>
        <fullName evidence="8">Antibiotic transporter</fullName>
    </submittedName>
</protein>
<dbReference type="InterPro" id="IPR001036">
    <property type="entry name" value="Acrflvin-R"/>
</dbReference>
<organism evidence="8 9">
    <name type="scientific">Tepiditoga spiralis</name>
    <dbReference type="NCBI Taxonomy" id="2108365"/>
    <lineage>
        <taxon>Bacteria</taxon>
        <taxon>Thermotogati</taxon>
        <taxon>Thermotogota</taxon>
        <taxon>Thermotogae</taxon>
        <taxon>Petrotogales</taxon>
        <taxon>Petrotogaceae</taxon>
        <taxon>Tepiditoga</taxon>
    </lineage>
</organism>
<feature type="transmembrane region" description="Helical" evidence="6">
    <location>
        <begin position="205"/>
        <end position="221"/>
    </location>
</feature>
<dbReference type="SUPFAM" id="SSF82866">
    <property type="entry name" value="Multidrug efflux transporter AcrB transmembrane domain"/>
    <property type="match status" value="2"/>
</dbReference>
<feature type="transmembrane region" description="Helical" evidence="6">
    <location>
        <begin position="753"/>
        <end position="771"/>
    </location>
</feature>
<feature type="domain" description="SSD" evidence="7">
    <location>
        <begin position="231"/>
        <end position="353"/>
    </location>
</feature>
<dbReference type="GO" id="GO:0022857">
    <property type="term" value="F:transmembrane transporter activity"/>
    <property type="evidence" value="ECO:0007669"/>
    <property type="project" value="InterPro"/>
</dbReference>
<comment type="subcellular location">
    <subcellularLocation>
        <location evidence="1">Cell membrane</location>
        <topology evidence="1">Multi-pass membrane protein</topology>
    </subcellularLocation>
</comment>
<dbReference type="InterPro" id="IPR050545">
    <property type="entry name" value="Mycobact_MmpL"/>
</dbReference>
<dbReference type="Proteomes" id="UP000516361">
    <property type="component" value="Chromosome"/>
</dbReference>
<evidence type="ECO:0000256" key="6">
    <source>
        <dbReference type="SAM" id="Phobius"/>
    </source>
</evidence>
<feature type="transmembrane region" description="Helical" evidence="6">
    <location>
        <begin position="777"/>
        <end position="799"/>
    </location>
</feature>
<feature type="transmembrane region" description="Helical" evidence="6">
    <location>
        <begin position="730"/>
        <end position="746"/>
    </location>
</feature>
<gene>
    <name evidence="8" type="ORF">OSSY52_13190</name>
</gene>
<dbReference type="FunCoup" id="A0A7G1G3Z5">
    <property type="interactions" value="59"/>
</dbReference>
<keyword evidence="4 6" id="KW-1133">Transmembrane helix</keyword>
<dbReference type="Gene3D" id="1.20.1640.10">
    <property type="entry name" value="Multidrug efflux transporter AcrB transmembrane domain"/>
    <property type="match status" value="2"/>
</dbReference>
<feature type="transmembrane region" description="Helical" evidence="6">
    <location>
        <begin position="857"/>
        <end position="881"/>
    </location>
</feature>
<sequence length="903" mass="100928">MRLNKKTSYLIITLFAVLTVFFGYQASKIEVSDDIKTYVPKNDPEKLIYDDVSEKFGLNTLILAGVSFDDVSKHMNLIDKVTEELKNTEGVDNVISVVNAPRINATDDGDISVGNLKSSFNFSNYDVKKMKEILLNDSMLKGKFVSSDGKASLIIIGLKNNADTRLAAKNIRKIFDNNKLNYHLLGTPTADIEIENLVKKNIEKLVPIVTLLVAFVLFLSFRTLTGVILPIMSVLLADIWTVGVMVLFNVMFNTTTAAVPIAIVGIGTAYAIHVINKYYEEAQKGISKADAVNETLKHVGGAVVLSALTTIAGFLSLLTADLRPVWQLGIFTSTGIAISLLSATLLVPAILMIIQPSPKNNSNEEGESKWLRKTTEFLVHNRVLSFSIVGVIIFIMILFIPNIKTDVQMENYLNPNTEFVQSSNFLRDNFGGNDYLFLDFKAKGKNTFRDFYFNRSIRDFENYAKTFDIATQSTSVGDVVAKLTEGFTGVEYIPGSNDALEQNYMLIEGSEGIDKVLKADENESISQIMVNTKSFSKVKESELKIKDFINSQIIKSYKIEDFDTNNDEHLKAYNHEIRQFIESRRGTYNEKVLNDFVNIKNMSDEELLKSTDNKTLFNMFNTYLKINELDEIDYQTFENVYNKKSSNEDLNEYFEYFVMDNVDQMRAKLAIKKLEKDNLKLNSKYLIELAQYVNDTQVPVIGGDRKIVFNITGIPVIANKVNDMIFDNQMKSMILAYILVFVLFILQMKSVTLGLFSLIPITLTIIANFGFMGITGIALNAATVTIASITIGAGIDYTIHYITRFKKEYKLSSNKFESAVKTSATAGRAIIINSLAVVLGFMAFGFSSIGILKDFGILTAVAMIIAPILTLTIFPMAMTMLSDKVLGKLTKKSILNKKAKENA</sequence>
<evidence type="ECO:0000256" key="5">
    <source>
        <dbReference type="ARBA" id="ARBA00023136"/>
    </source>
</evidence>
<dbReference type="InterPro" id="IPR000731">
    <property type="entry name" value="SSD"/>
</dbReference>
<feature type="transmembrane region" description="Helical" evidence="6">
    <location>
        <begin position="830"/>
        <end position="851"/>
    </location>
</feature>
<dbReference type="PANTHER" id="PTHR33406:SF13">
    <property type="entry name" value="MEMBRANE PROTEIN YDFJ"/>
    <property type="match status" value="1"/>
</dbReference>
<dbReference type="Pfam" id="PF03176">
    <property type="entry name" value="MMPL"/>
    <property type="match status" value="2"/>
</dbReference>
<dbReference type="KEGG" id="ocy:OSSY52_13190"/>
<dbReference type="PRINTS" id="PR00702">
    <property type="entry name" value="ACRIFLAVINRP"/>
</dbReference>
<keyword evidence="3 6" id="KW-0812">Transmembrane</keyword>
<proteinExistence type="predicted"/>
<evidence type="ECO:0000313" key="9">
    <source>
        <dbReference type="Proteomes" id="UP000516361"/>
    </source>
</evidence>
<keyword evidence="5 6" id="KW-0472">Membrane</keyword>
<evidence type="ECO:0000256" key="1">
    <source>
        <dbReference type="ARBA" id="ARBA00004651"/>
    </source>
</evidence>
<evidence type="ECO:0000256" key="4">
    <source>
        <dbReference type="ARBA" id="ARBA00022989"/>
    </source>
</evidence>
<name>A0A7G1G3Z5_9BACT</name>
<accession>A0A7G1G3Z5</accession>
<feature type="domain" description="SSD" evidence="7">
    <location>
        <begin position="753"/>
        <end position="880"/>
    </location>
</feature>
<reference evidence="8 9" key="1">
    <citation type="submission" date="2018-06" db="EMBL/GenBank/DDBJ databases">
        <title>Genome sequencing of Oceanotoga sp. sy52.</title>
        <authorList>
            <person name="Mori K."/>
        </authorList>
    </citation>
    <scope>NUCLEOTIDE SEQUENCE [LARGE SCALE GENOMIC DNA]</scope>
    <source>
        <strain evidence="9">sy52</strain>
    </source>
</reference>
<feature type="transmembrane region" description="Helical" evidence="6">
    <location>
        <begin position="330"/>
        <end position="354"/>
    </location>
</feature>
<evidence type="ECO:0000259" key="7">
    <source>
        <dbReference type="PROSITE" id="PS50156"/>
    </source>
</evidence>
<feature type="transmembrane region" description="Helical" evidence="6">
    <location>
        <begin position="379"/>
        <end position="400"/>
    </location>
</feature>
<keyword evidence="9" id="KW-1185">Reference proteome</keyword>
<dbReference type="RefSeq" id="WP_190613564.1">
    <property type="nucleotide sequence ID" value="NZ_AP018712.1"/>
</dbReference>
<feature type="transmembrane region" description="Helical" evidence="6">
    <location>
        <begin position="258"/>
        <end position="279"/>
    </location>
</feature>
<feature type="transmembrane region" description="Helical" evidence="6">
    <location>
        <begin position="228"/>
        <end position="252"/>
    </location>
</feature>
<dbReference type="InterPro" id="IPR004869">
    <property type="entry name" value="MMPL_dom"/>
</dbReference>
<feature type="transmembrane region" description="Helical" evidence="6">
    <location>
        <begin position="299"/>
        <end position="318"/>
    </location>
</feature>
<dbReference type="AlphaFoldDB" id="A0A7G1G3Z5"/>
<dbReference type="PANTHER" id="PTHR33406">
    <property type="entry name" value="MEMBRANE PROTEIN MJ1562-RELATED"/>
    <property type="match status" value="1"/>
</dbReference>
<evidence type="ECO:0000256" key="2">
    <source>
        <dbReference type="ARBA" id="ARBA00022475"/>
    </source>
</evidence>
<evidence type="ECO:0000313" key="8">
    <source>
        <dbReference type="EMBL" id="BBE31178.1"/>
    </source>
</evidence>
<dbReference type="GO" id="GO:0005886">
    <property type="term" value="C:plasma membrane"/>
    <property type="evidence" value="ECO:0007669"/>
    <property type="project" value="UniProtKB-SubCell"/>
</dbReference>
<dbReference type="PROSITE" id="PS50156">
    <property type="entry name" value="SSD"/>
    <property type="match status" value="2"/>
</dbReference>
<dbReference type="EMBL" id="AP018712">
    <property type="protein sequence ID" value="BBE31178.1"/>
    <property type="molecule type" value="Genomic_DNA"/>
</dbReference>
<keyword evidence="2" id="KW-1003">Cell membrane</keyword>
<dbReference type="InParanoid" id="A0A7G1G3Z5"/>
<evidence type="ECO:0000256" key="3">
    <source>
        <dbReference type="ARBA" id="ARBA00022692"/>
    </source>
</evidence>